<dbReference type="Gene3D" id="3.90.1860.10">
    <property type="entry name" value="tRNA-splicing ligase RtcB"/>
    <property type="match status" value="1"/>
</dbReference>
<dbReference type="InterPro" id="IPR001233">
    <property type="entry name" value="RtcB"/>
</dbReference>
<dbReference type="InterPro" id="IPR036025">
    <property type="entry name" value="RtcB-like_sf"/>
</dbReference>
<keyword evidence="7" id="KW-0342">GTP-binding</keyword>
<evidence type="ECO:0000256" key="1">
    <source>
        <dbReference type="ARBA" id="ARBA00001936"/>
    </source>
</evidence>
<evidence type="ECO:0000313" key="10">
    <source>
        <dbReference type="EMBL" id="BDU01810.1"/>
    </source>
</evidence>
<evidence type="ECO:0000256" key="3">
    <source>
        <dbReference type="ARBA" id="ARBA00022598"/>
    </source>
</evidence>
<reference evidence="10 11" key="1">
    <citation type="submission" date="2022-11" db="EMBL/GenBank/DDBJ databases">
        <title>Genome Sequencing of Nocardia sp. ON39_IFM12276 and assembly.</title>
        <authorList>
            <person name="Shimojima M."/>
            <person name="Toyokawa M."/>
            <person name="Uesaka K."/>
        </authorList>
    </citation>
    <scope>NUCLEOTIDE SEQUENCE [LARGE SCALE GENOMIC DNA]</scope>
    <source>
        <strain evidence="10 11">IFM 12276</strain>
    </source>
</reference>
<keyword evidence="4" id="KW-0479">Metal-binding</keyword>
<comment type="cofactor">
    <cofactor evidence="1">
        <name>Mn(2+)</name>
        <dbReference type="ChEBI" id="CHEBI:29035"/>
    </cofactor>
</comment>
<dbReference type="EMBL" id="AP026978">
    <property type="protein sequence ID" value="BDU01810.1"/>
    <property type="molecule type" value="Genomic_DNA"/>
</dbReference>
<keyword evidence="11" id="KW-1185">Reference proteome</keyword>
<dbReference type="PANTHER" id="PTHR43749">
    <property type="entry name" value="RNA-SPLICING LIGASE RTCB"/>
    <property type="match status" value="1"/>
</dbReference>
<dbReference type="Proteomes" id="UP001317870">
    <property type="component" value="Chromosome"/>
</dbReference>
<organism evidence="10 11">
    <name type="scientific">Nocardia sputorum</name>
    <dbReference type="NCBI Taxonomy" id="2984338"/>
    <lineage>
        <taxon>Bacteria</taxon>
        <taxon>Bacillati</taxon>
        <taxon>Actinomycetota</taxon>
        <taxon>Actinomycetes</taxon>
        <taxon>Mycobacteriales</taxon>
        <taxon>Nocardiaceae</taxon>
        <taxon>Nocardia</taxon>
    </lineage>
</organism>
<accession>A0ABN6U9J0</accession>
<keyword evidence="6" id="KW-0692">RNA repair</keyword>
<evidence type="ECO:0000256" key="9">
    <source>
        <dbReference type="ARBA" id="ARBA00047746"/>
    </source>
</evidence>
<dbReference type="GO" id="GO:0016874">
    <property type="term" value="F:ligase activity"/>
    <property type="evidence" value="ECO:0007669"/>
    <property type="project" value="UniProtKB-KW"/>
</dbReference>
<sequence length="427" mass="46427">MRRVPPVPTVDVEDNGRIETMFPVELRGTKAQTLMWAHEHEVEQAALQQLRNIAALKWVHGVRVMPDVHLGKGATVGSVIAMRDAVSPAAVGVDIGCGMESVRTDLTAADLPDNLRSLRSRIEAAVPVGFQAHRDAVDVIRLGHQVAGLGASTATLRAGWDRFWGSFGALDDRVQSRESKAHKQMGTLGGGNHFIEVCLDQDDHVWILLHSGSRNIGKELAERHMAIARGLPHNVDLPDRDLAVFVSGTPEMEAYRRDLTWAQEYAARNRAVMLALVCRAVAAEFAERGVRFEQPISCHHNYVAEEVIDGVPMLVTRKGAVRAGEGDLALIPGSMGTRSYVVRGKGNPASFQSASHGAGRRMSRNAAKKQFTVADLIAQTEGVESRKDAGVVDEIPAAYKDIDEVIDAQRDLVDVVATLRQVLCVKG</sequence>
<dbReference type="SUPFAM" id="SSF103365">
    <property type="entry name" value="Hypothetical protein PH1602"/>
    <property type="match status" value="1"/>
</dbReference>
<evidence type="ECO:0000256" key="6">
    <source>
        <dbReference type="ARBA" id="ARBA00022800"/>
    </source>
</evidence>
<evidence type="ECO:0000256" key="4">
    <source>
        <dbReference type="ARBA" id="ARBA00022723"/>
    </source>
</evidence>
<keyword evidence="8" id="KW-0464">Manganese</keyword>
<protein>
    <recommendedName>
        <fullName evidence="2">3'-phosphate/5'-hydroxy nucleic acid ligase</fullName>
        <ecNumber evidence="2">6.5.1.8</ecNumber>
    </recommendedName>
</protein>
<proteinExistence type="predicted"/>
<evidence type="ECO:0000256" key="2">
    <source>
        <dbReference type="ARBA" id="ARBA00012726"/>
    </source>
</evidence>
<dbReference type="InterPro" id="IPR052915">
    <property type="entry name" value="RtcB-like"/>
</dbReference>
<evidence type="ECO:0000256" key="8">
    <source>
        <dbReference type="ARBA" id="ARBA00023211"/>
    </source>
</evidence>
<evidence type="ECO:0000313" key="11">
    <source>
        <dbReference type="Proteomes" id="UP001317870"/>
    </source>
</evidence>
<dbReference type="EC" id="6.5.1.8" evidence="2"/>
<dbReference type="PANTHER" id="PTHR43749:SF2">
    <property type="entry name" value="RNA-SPLICING LIGASE RTCB"/>
    <property type="match status" value="1"/>
</dbReference>
<gene>
    <name evidence="10" type="ORF">IFM12276_48380</name>
</gene>
<name>A0ABN6U9J0_9NOCA</name>
<comment type="catalytic activity">
    <reaction evidence="9">
        <text>a 3'-end 3'-phospho-ribonucleotide-RNA + a 5'-end dephospho-ribonucleoside-RNA + GTP = a ribonucleotidyl-ribonucleotide-RNA + GMP + diphosphate</text>
        <dbReference type="Rhea" id="RHEA:68076"/>
        <dbReference type="Rhea" id="RHEA-COMP:10463"/>
        <dbReference type="Rhea" id="RHEA-COMP:13936"/>
        <dbReference type="Rhea" id="RHEA-COMP:17355"/>
        <dbReference type="ChEBI" id="CHEBI:33019"/>
        <dbReference type="ChEBI" id="CHEBI:37565"/>
        <dbReference type="ChEBI" id="CHEBI:58115"/>
        <dbReference type="ChEBI" id="CHEBI:83062"/>
        <dbReference type="ChEBI" id="CHEBI:138284"/>
        <dbReference type="ChEBI" id="CHEBI:173118"/>
        <dbReference type="EC" id="6.5.1.8"/>
    </reaction>
</comment>
<evidence type="ECO:0000256" key="5">
    <source>
        <dbReference type="ARBA" id="ARBA00022741"/>
    </source>
</evidence>
<dbReference type="Pfam" id="PF01139">
    <property type="entry name" value="RtcB"/>
    <property type="match status" value="1"/>
</dbReference>
<keyword evidence="3 10" id="KW-0436">Ligase</keyword>
<evidence type="ECO:0000256" key="7">
    <source>
        <dbReference type="ARBA" id="ARBA00023134"/>
    </source>
</evidence>
<keyword evidence="5" id="KW-0547">Nucleotide-binding</keyword>